<dbReference type="PROSITE" id="PS51201">
    <property type="entry name" value="RCK_N"/>
    <property type="match status" value="2"/>
</dbReference>
<feature type="transmembrane region" description="Helical" evidence="15">
    <location>
        <begin position="226"/>
        <end position="244"/>
    </location>
</feature>
<dbReference type="InterPro" id="IPR047871">
    <property type="entry name" value="K_chnl_Slo-like"/>
</dbReference>
<dbReference type="KEGG" id="pbi:103062776"/>
<keyword evidence="12 15" id="KW-0472">Membrane</keyword>
<name>A0A9F5IT04_PYTBI</name>
<proteinExistence type="inferred from homology"/>
<evidence type="ECO:0000313" key="17">
    <source>
        <dbReference type="Proteomes" id="UP000695026"/>
    </source>
</evidence>
<evidence type="ECO:0000256" key="15">
    <source>
        <dbReference type="SAM" id="Phobius"/>
    </source>
</evidence>
<sequence length="842" mass="95387">MSRKPVVISAAQFIDNWSEEYGGHCTDYVQLAFITSCLSIFVGGIIIILMVRVIKYISGCCFLRYSIRFQLFTSKMPLLRFWKGRFQDVVLTMISAQTSVGRILVLLVFLFSIGSLIIYFINCYSVQQFCLSFEDQTIVIDLFFNLFFLFYFGLRFLAASDKLMFWVELNSIVDFFTITPVCMAFYLGRNWLGLRFLKALRLMELPKILQFLQITTSGTAIKLSKLLAVFLSTWLTAAGFLHWMENSGDPWVHPRNYQSLTYFECLYLIMVTMSTVGYGDVVVKTTLGRVFILFFIVGGLILFANLVPEIADIVGSRRLYTGSYVFVKGRKFIVVCGNITLTSVTAFLSDFLAQDRGEIATEIIFLGENPPSLELETVFKCYAAYTTFFQGSIMNSKDLLRVNMGSAEACLILADICSVHPYMEDTSNIMRVLSIKNHFPNTRVIIQIIQSSNKVYLPKLPGWDWRKGDSIICFAELKLGLIAQSCVVPGLTTLLTSLFIREDIQVQNMDFLIKYQHEIEGQNYKVMTQLLSNDFVGMSFKEVCRLCFLKLDLILLAIEFRSGNQGNSILINPSSIIKMHHNTMGFFIAASVQELRRAYYYCTQCHSGITNPELIVKCHCKGKSVKKPVLDSGKKTIIHSDMSSSDEQIAHSRSLGILSFLDFYSSSSRHAEEEEEEGASHISLDATGMFHWCEAVTFEKALLKSKRKLFGELRDHIVVCVFGDATSTMIGLRNFVMPLRASNFAFSELKDIVFVGNLEYLQREWEFIQNFPKLHLLKGSALSCADLKAAGIKYCSMCAVLSANATDAGNQTLVDTKSILATLNIRFLQFKQTPSTEHDRRR</sequence>
<evidence type="ECO:0000256" key="12">
    <source>
        <dbReference type="ARBA" id="ARBA00023136"/>
    </source>
</evidence>
<keyword evidence="8" id="KW-0851">Voltage-gated channel</keyword>
<comment type="similarity">
    <text evidence="2">Belongs to the potassium channel family. Calcium-activated (TC 1.A.1.3) subfamily. KCa1.1/KCNMA1 sub-subfamily.</text>
</comment>
<dbReference type="OrthoDB" id="10035564at2759"/>
<evidence type="ECO:0000256" key="11">
    <source>
        <dbReference type="ARBA" id="ARBA00023065"/>
    </source>
</evidence>
<dbReference type="Pfam" id="PF22614">
    <property type="entry name" value="Slo-like_RCK"/>
    <property type="match status" value="2"/>
</dbReference>
<evidence type="ECO:0000259" key="16">
    <source>
        <dbReference type="PROSITE" id="PS51201"/>
    </source>
</evidence>
<evidence type="ECO:0000256" key="8">
    <source>
        <dbReference type="ARBA" id="ARBA00022882"/>
    </source>
</evidence>
<keyword evidence="9" id="KW-0630">Potassium</keyword>
<keyword evidence="5" id="KW-0633">Potassium transport</keyword>
<dbReference type="PRINTS" id="PR00169">
    <property type="entry name" value="KCHANNEL"/>
</dbReference>
<dbReference type="Pfam" id="PF03493">
    <property type="entry name" value="BK_channel_a"/>
    <property type="match status" value="1"/>
</dbReference>
<dbReference type="Gene3D" id="3.40.50.720">
    <property type="entry name" value="NAD(P)-binding Rossmann-like Domain"/>
    <property type="match status" value="2"/>
</dbReference>
<evidence type="ECO:0000256" key="10">
    <source>
        <dbReference type="ARBA" id="ARBA00022989"/>
    </source>
</evidence>
<dbReference type="GO" id="GO:0034702">
    <property type="term" value="C:monoatomic ion channel complex"/>
    <property type="evidence" value="ECO:0007669"/>
    <property type="project" value="UniProtKB-KW"/>
</dbReference>
<evidence type="ECO:0000256" key="4">
    <source>
        <dbReference type="ARBA" id="ARBA00022475"/>
    </source>
</evidence>
<dbReference type="PRINTS" id="PR01449">
    <property type="entry name" value="BKCHANNELA"/>
</dbReference>
<evidence type="ECO:0000256" key="5">
    <source>
        <dbReference type="ARBA" id="ARBA00022538"/>
    </source>
</evidence>
<keyword evidence="17" id="KW-1185">Reference proteome</keyword>
<dbReference type="InterPro" id="IPR003148">
    <property type="entry name" value="RCK_N"/>
</dbReference>
<dbReference type="PANTHER" id="PTHR10027">
    <property type="entry name" value="CALCIUM-ACTIVATED POTASSIUM CHANNEL ALPHA CHAIN"/>
    <property type="match status" value="1"/>
</dbReference>
<evidence type="ECO:0000256" key="1">
    <source>
        <dbReference type="ARBA" id="ARBA00004651"/>
    </source>
</evidence>
<feature type="domain" description="RCK N-terminal" evidence="16">
    <location>
        <begin position="330"/>
        <end position="472"/>
    </location>
</feature>
<feature type="non-terminal residue" evidence="18">
    <location>
        <position position="842"/>
    </location>
</feature>
<feature type="transmembrane region" description="Helical" evidence="15">
    <location>
        <begin position="102"/>
        <end position="126"/>
    </location>
</feature>
<feature type="transmembrane region" description="Helical" evidence="15">
    <location>
        <begin position="259"/>
        <end position="278"/>
    </location>
</feature>
<feature type="transmembrane region" description="Helical" evidence="15">
    <location>
        <begin position="138"/>
        <end position="157"/>
    </location>
</feature>
<organism evidence="17 18">
    <name type="scientific">Python bivittatus</name>
    <name type="common">Burmese python</name>
    <name type="synonym">Python molurus bivittatus</name>
    <dbReference type="NCBI Taxonomy" id="176946"/>
    <lineage>
        <taxon>Eukaryota</taxon>
        <taxon>Metazoa</taxon>
        <taxon>Chordata</taxon>
        <taxon>Craniata</taxon>
        <taxon>Vertebrata</taxon>
        <taxon>Euteleostomi</taxon>
        <taxon>Lepidosauria</taxon>
        <taxon>Squamata</taxon>
        <taxon>Bifurcata</taxon>
        <taxon>Unidentata</taxon>
        <taxon>Episquamata</taxon>
        <taxon>Toxicofera</taxon>
        <taxon>Serpentes</taxon>
        <taxon>Henophidia</taxon>
        <taxon>Pythonidae</taxon>
        <taxon>Python</taxon>
    </lineage>
</organism>
<keyword evidence="4" id="KW-1003">Cell membrane</keyword>
<evidence type="ECO:0000313" key="18">
    <source>
        <dbReference type="RefSeq" id="XP_025020973.1"/>
    </source>
</evidence>
<dbReference type="InterPro" id="IPR005821">
    <property type="entry name" value="Ion_trans_dom"/>
</dbReference>
<keyword evidence="3" id="KW-0813">Transport</keyword>
<dbReference type="AlphaFoldDB" id="A0A9F5IT04"/>
<dbReference type="Gene3D" id="1.10.287.70">
    <property type="match status" value="1"/>
</dbReference>
<comment type="subcellular location">
    <subcellularLocation>
        <location evidence="1">Cell membrane</location>
        <topology evidence="1">Multi-pass membrane protein</topology>
    </subcellularLocation>
</comment>
<dbReference type="GO" id="GO:0005886">
    <property type="term" value="C:plasma membrane"/>
    <property type="evidence" value="ECO:0007669"/>
    <property type="project" value="UniProtKB-SubCell"/>
</dbReference>
<dbReference type="Pfam" id="PF00520">
    <property type="entry name" value="Ion_trans"/>
    <property type="match status" value="1"/>
</dbReference>
<gene>
    <name evidence="18" type="primary">KCNU1</name>
</gene>
<dbReference type="CTD" id="157855"/>
<evidence type="ECO:0000256" key="6">
    <source>
        <dbReference type="ARBA" id="ARBA00022692"/>
    </source>
</evidence>
<protein>
    <recommendedName>
        <fullName evidence="14">BK channel</fullName>
    </recommendedName>
</protein>
<dbReference type="SUPFAM" id="SSF81324">
    <property type="entry name" value="Voltage-gated potassium channels"/>
    <property type="match status" value="1"/>
</dbReference>
<dbReference type="SUPFAM" id="SSF51735">
    <property type="entry name" value="NAD(P)-binding Rossmann-fold domains"/>
    <property type="match status" value="1"/>
</dbReference>
<dbReference type="OMA" id="RYSIRFQ"/>
<feature type="transmembrane region" description="Helical" evidence="15">
    <location>
        <begin position="163"/>
        <end position="188"/>
    </location>
</feature>
<dbReference type="InterPro" id="IPR036291">
    <property type="entry name" value="NAD(P)-bd_dom_sf"/>
</dbReference>
<dbReference type="GO" id="GO:0005267">
    <property type="term" value="F:potassium channel activity"/>
    <property type="evidence" value="ECO:0007669"/>
    <property type="project" value="UniProtKB-KW"/>
</dbReference>
<feature type="transmembrane region" description="Helical" evidence="15">
    <location>
        <begin position="28"/>
        <end position="50"/>
    </location>
</feature>
<reference evidence="18" key="1">
    <citation type="submission" date="2025-08" db="UniProtKB">
        <authorList>
            <consortium name="RefSeq"/>
        </authorList>
    </citation>
    <scope>IDENTIFICATION</scope>
    <source>
        <tissue evidence="18">Liver</tissue>
    </source>
</reference>
<dbReference type="PANTHER" id="PTHR10027:SF23">
    <property type="entry name" value="POTASSIUM CHANNEL SUBFAMILY U MEMBER 1"/>
    <property type="match status" value="1"/>
</dbReference>
<keyword evidence="10 15" id="KW-1133">Transmembrane helix</keyword>
<evidence type="ECO:0000256" key="9">
    <source>
        <dbReference type="ARBA" id="ARBA00022958"/>
    </source>
</evidence>
<dbReference type="FunFam" id="1.10.287.70:FF:000130">
    <property type="entry name" value="Potassium calcium-activated channel subfamily U member 1"/>
    <property type="match status" value="1"/>
</dbReference>
<evidence type="ECO:0000256" key="13">
    <source>
        <dbReference type="ARBA" id="ARBA00023303"/>
    </source>
</evidence>
<keyword evidence="11" id="KW-0406">Ion transport</keyword>
<evidence type="ECO:0000256" key="7">
    <source>
        <dbReference type="ARBA" id="ARBA00022826"/>
    </source>
</evidence>
<feature type="domain" description="RCK N-terminal" evidence="16">
    <location>
        <begin position="714"/>
        <end position="842"/>
    </location>
</feature>
<feature type="transmembrane region" description="Helical" evidence="15">
    <location>
        <begin position="290"/>
        <end position="308"/>
    </location>
</feature>
<evidence type="ECO:0000256" key="14">
    <source>
        <dbReference type="ARBA" id="ARBA00029579"/>
    </source>
</evidence>
<dbReference type="GeneID" id="103062776"/>
<dbReference type="FunFam" id="3.40.50.720:FF:000005">
    <property type="entry name" value="calcium-activated potassium channel subunit alpha-1 isoform X6"/>
    <property type="match status" value="1"/>
</dbReference>
<keyword evidence="13 18" id="KW-0407">Ion channel</keyword>
<dbReference type="InterPro" id="IPR003929">
    <property type="entry name" value="K_chnl_BK_asu"/>
</dbReference>
<dbReference type="RefSeq" id="XP_025020973.1">
    <property type="nucleotide sequence ID" value="XM_025165205.1"/>
</dbReference>
<keyword evidence="6 15" id="KW-0812">Transmembrane</keyword>
<evidence type="ECO:0000256" key="2">
    <source>
        <dbReference type="ARBA" id="ARBA00008648"/>
    </source>
</evidence>
<evidence type="ECO:0000256" key="3">
    <source>
        <dbReference type="ARBA" id="ARBA00022448"/>
    </source>
</evidence>
<keyword evidence="7" id="KW-0631">Potassium channel</keyword>
<accession>A0A9F5IT04</accession>
<dbReference type="Proteomes" id="UP000695026">
    <property type="component" value="Unplaced"/>
</dbReference>